<evidence type="ECO:0000313" key="2">
    <source>
        <dbReference type="Proteomes" id="UP000178315"/>
    </source>
</evidence>
<gene>
    <name evidence="1" type="ORF">A3H61_00755</name>
</gene>
<proteinExistence type="predicted"/>
<reference evidence="1 2" key="1">
    <citation type="journal article" date="2016" name="Nat. Commun.">
        <title>Thousands of microbial genomes shed light on interconnected biogeochemical processes in an aquifer system.</title>
        <authorList>
            <person name="Anantharaman K."/>
            <person name="Brown C.T."/>
            <person name="Hug L.A."/>
            <person name="Sharon I."/>
            <person name="Castelle C.J."/>
            <person name="Probst A.J."/>
            <person name="Thomas B.C."/>
            <person name="Singh A."/>
            <person name="Wilkins M.J."/>
            <person name="Karaoz U."/>
            <person name="Brodie E.L."/>
            <person name="Williams K.H."/>
            <person name="Hubbard S.S."/>
            <person name="Banfield J.F."/>
        </authorList>
    </citation>
    <scope>NUCLEOTIDE SEQUENCE [LARGE SCALE GENOMIC DNA]</scope>
</reference>
<dbReference type="Proteomes" id="UP000178315">
    <property type="component" value="Unassembled WGS sequence"/>
</dbReference>
<protein>
    <submittedName>
        <fullName evidence="1">Uncharacterized protein</fullName>
    </submittedName>
</protein>
<dbReference type="EMBL" id="MHJU01000038">
    <property type="protein sequence ID" value="OGY72299.1"/>
    <property type="molecule type" value="Genomic_DNA"/>
</dbReference>
<accession>A0A1G2A6J8</accession>
<organism evidence="1 2">
    <name type="scientific">Candidatus Jacksonbacteria bacterium RIFCSPLOWO2_02_FULL_44_20</name>
    <dbReference type="NCBI Taxonomy" id="1798460"/>
    <lineage>
        <taxon>Bacteria</taxon>
        <taxon>Candidatus Jacksoniibacteriota</taxon>
    </lineage>
</organism>
<comment type="caution">
    <text evidence="1">The sequence shown here is derived from an EMBL/GenBank/DDBJ whole genome shotgun (WGS) entry which is preliminary data.</text>
</comment>
<dbReference type="AlphaFoldDB" id="A0A1G2A6J8"/>
<name>A0A1G2A6J8_9BACT</name>
<sequence>MEQGSKIFRAKELTDYMEYVDAKPKRFDDIEINGELLSQREKSPLQQEVVDHAIDFIQEHLQTLGIPSRPYDTKRIVFLPFSDVGGFQWKHNDWILISDTAEANCGIVIHELLHAISSEWYYRTSEFFESLPDRRSVKSGFKSVWRECPLAINFQCFNEVITERIAREVTIAHADYAVDVSGRGKDRLNYYLREIDKRGLKSSGGKRLEKPQLQW</sequence>
<evidence type="ECO:0000313" key="1">
    <source>
        <dbReference type="EMBL" id="OGY72299.1"/>
    </source>
</evidence>